<organism evidence="6 7">
    <name type="scientific">Herbiconiux oxytropis</name>
    <dbReference type="NCBI Taxonomy" id="2970915"/>
    <lineage>
        <taxon>Bacteria</taxon>
        <taxon>Bacillati</taxon>
        <taxon>Actinomycetota</taxon>
        <taxon>Actinomycetes</taxon>
        <taxon>Micrococcales</taxon>
        <taxon>Microbacteriaceae</taxon>
        <taxon>Herbiconiux</taxon>
    </lineage>
</organism>
<dbReference type="Proteomes" id="UP001165587">
    <property type="component" value="Unassembled WGS sequence"/>
</dbReference>
<dbReference type="InterPro" id="IPR036661">
    <property type="entry name" value="Luciferase-like_sf"/>
</dbReference>
<accession>A0AA42BVN9</accession>
<evidence type="ECO:0000313" key="7">
    <source>
        <dbReference type="Proteomes" id="UP001165587"/>
    </source>
</evidence>
<dbReference type="GO" id="GO:0004497">
    <property type="term" value="F:monooxygenase activity"/>
    <property type="evidence" value="ECO:0007669"/>
    <property type="project" value="UniProtKB-KW"/>
</dbReference>
<dbReference type="PANTHER" id="PTHR42847">
    <property type="entry name" value="ALKANESULFONATE MONOOXYGENASE"/>
    <property type="match status" value="1"/>
</dbReference>
<keyword evidence="3" id="KW-0560">Oxidoreductase</keyword>
<evidence type="ECO:0000256" key="1">
    <source>
        <dbReference type="ARBA" id="ARBA00022630"/>
    </source>
</evidence>
<gene>
    <name evidence="6" type="ORF">N1028_12550</name>
</gene>
<dbReference type="EMBL" id="JANLCK010000006">
    <property type="protein sequence ID" value="MCS5726724.1"/>
    <property type="molecule type" value="Genomic_DNA"/>
</dbReference>
<dbReference type="PANTHER" id="PTHR42847:SF4">
    <property type="entry name" value="ALKANESULFONATE MONOOXYGENASE-RELATED"/>
    <property type="match status" value="1"/>
</dbReference>
<name>A0AA42BVN9_9MICO</name>
<evidence type="ECO:0000256" key="3">
    <source>
        <dbReference type="ARBA" id="ARBA00023002"/>
    </source>
</evidence>
<dbReference type="RefSeq" id="WP_259529450.1">
    <property type="nucleotide sequence ID" value="NZ_JANLCK010000006.1"/>
</dbReference>
<evidence type="ECO:0000259" key="5">
    <source>
        <dbReference type="Pfam" id="PF00296"/>
    </source>
</evidence>
<comment type="caution">
    <text evidence="6">The sequence shown here is derived from an EMBL/GenBank/DDBJ whole genome shotgun (WGS) entry which is preliminary data.</text>
</comment>
<sequence length="368" mass="40066">MTNIVGSLAVPDFKLGLFSPNCSSGLAVTTVPERWSGSWDDNMALGRLADEVGIDFLLPIARWIGYGGGTNFHGSVLDPIAWQAGLLAITEKISVFATVHTAFNHPIVVAKALATASQIGKGRAGLNIVAGWNQPEYETFGIELPTDHDARYARAQEWWDLIRTLWQSEEPFDWNGEYFQSQHLEGWPKPQGGSLPVLNAGSSKQGRDFAARNADYAFTVVGGPEDGAGIVQSIKAAGQADHGRDVGVFTLGHVVCRPTRAEAEEYLHYYADENADWDAVDNLMRLQGLHAQSFTPEMLEMFRGRFAAGHGSVPLVGSPDDVADEIARYAEAGFAGMTLSFLNYTAELGDFAAEVIPRLERKGIRLPR</sequence>
<dbReference type="InterPro" id="IPR011251">
    <property type="entry name" value="Luciferase-like_dom"/>
</dbReference>
<keyword evidence="4" id="KW-0503">Monooxygenase</keyword>
<reference evidence="6" key="1">
    <citation type="submission" date="2022-08" db="EMBL/GenBank/DDBJ databases">
        <authorList>
            <person name="Deng Y."/>
            <person name="Han X.-F."/>
            <person name="Zhang Y.-Q."/>
        </authorList>
    </citation>
    <scope>NUCLEOTIDE SEQUENCE</scope>
    <source>
        <strain evidence="6">CPCC 203407</strain>
    </source>
</reference>
<dbReference type="InterPro" id="IPR050172">
    <property type="entry name" value="SsuD_RutA_monooxygenase"/>
</dbReference>
<evidence type="ECO:0000256" key="2">
    <source>
        <dbReference type="ARBA" id="ARBA00022643"/>
    </source>
</evidence>
<evidence type="ECO:0000313" key="6">
    <source>
        <dbReference type="EMBL" id="MCS5726724.1"/>
    </source>
</evidence>
<keyword evidence="7" id="KW-1185">Reference proteome</keyword>
<proteinExistence type="predicted"/>
<dbReference type="GO" id="GO:0016705">
    <property type="term" value="F:oxidoreductase activity, acting on paired donors, with incorporation or reduction of molecular oxygen"/>
    <property type="evidence" value="ECO:0007669"/>
    <property type="project" value="InterPro"/>
</dbReference>
<evidence type="ECO:0000256" key="4">
    <source>
        <dbReference type="ARBA" id="ARBA00023033"/>
    </source>
</evidence>
<dbReference type="Pfam" id="PF00296">
    <property type="entry name" value="Bac_luciferase"/>
    <property type="match status" value="1"/>
</dbReference>
<dbReference type="Gene3D" id="3.20.20.30">
    <property type="entry name" value="Luciferase-like domain"/>
    <property type="match status" value="1"/>
</dbReference>
<keyword evidence="1" id="KW-0285">Flavoprotein</keyword>
<dbReference type="SUPFAM" id="SSF51679">
    <property type="entry name" value="Bacterial luciferase-like"/>
    <property type="match status" value="1"/>
</dbReference>
<keyword evidence="2" id="KW-0288">FMN</keyword>
<dbReference type="CDD" id="cd01094">
    <property type="entry name" value="Alkanesulfonate_monoxygenase"/>
    <property type="match status" value="1"/>
</dbReference>
<feature type="domain" description="Luciferase-like" evidence="5">
    <location>
        <begin position="14"/>
        <end position="334"/>
    </location>
</feature>
<dbReference type="AlphaFoldDB" id="A0AA42BVN9"/>
<protein>
    <submittedName>
        <fullName evidence="6">LLM class flavin-dependent oxidoreductase</fullName>
    </submittedName>
</protein>